<dbReference type="Pfam" id="PF00173">
    <property type="entry name" value="Cyt-b5"/>
    <property type="match status" value="1"/>
</dbReference>
<keyword evidence="19" id="KW-0418">Kinase</keyword>
<proteinExistence type="inferred from homology"/>
<dbReference type="EC" id="1.7.1.3" evidence="7"/>
<dbReference type="GO" id="GO:0016301">
    <property type="term" value="F:kinase activity"/>
    <property type="evidence" value="ECO:0007669"/>
    <property type="project" value="UniProtKB-KW"/>
</dbReference>
<keyword evidence="14" id="KW-0534">Nitrate assimilation</keyword>
<dbReference type="PROSITE" id="PS51384">
    <property type="entry name" value="FAD_FR"/>
    <property type="match status" value="1"/>
</dbReference>
<dbReference type="Gene3D" id="2.60.40.650">
    <property type="match status" value="1"/>
</dbReference>
<dbReference type="Gene3D" id="3.10.120.10">
    <property type="entry name" value="Cytochrome b5-like heme/steroid binding domain"/>
    <property type="match status" value="1"/>
</dbReference>
<organism evidence="19 20">
    <name type="scientific">Aspergillus niger</name>
    <dbReference type="NCBI Taxonomy" id="5061"/>
    <lineage>
        <taxon>Eukaryota</taxon>
        <taxon>Fungi</taxon>
        <taxon>Dikarya</taxon>
        <taxon>Ascomycota</taxon>
        <taxon>Pezizomycotina</taxon>
        <taxon>Eurotiomycetes</taxon>
        <taxon>Eurotiomycetidae</taxon>
        <taxon>Eurotiales</taxon>
        <taxon>Aspergillaceae</taxon>
        <taxon>Aspergillus</taxon>
        <taxon>Aspergillus subgen. Circumdati</taxon>
    </lineage>
</organism>
<evidence type="ECO:0000256" key="13">
    <source>
        <dbReference type="ARBA" id="ARBA00023002"/>
    </source>
</evidence>
<dbReference type="Pfam" id="PF00970">
    <property type="entry name" value="FAD_binding_6"/>
    <property type="match status" value="1"/>
</dbReference>
<feature type="domain" description="Cytochrome b5 heme-binding" evidence="17">
    <location>
        <begin position="589"/>
        <end position="667"/>
    </location>
</feature>
<comment type="catalytic activity">
    <reaction evidence="15">
        <text>nitrite + NADP(+) + H2O = nitrate + NADPH + H(+)</text>
        <dbReference type="Rhea" id="RHEA:19061"/>
        <dbReference type="ChEBI" id="CHEBI:15377"/>
        <dbReference type="ChEBI" id="CHEBI:15378"/>
        <dbReference type="ChEBI" id="CHEBI:16301"/>
        <dbReference type="ChEBI" id="CHEBI:17632"/>
        <dbReference type="ChEBI" id="CHEBI:57783"/>
        <dbReference type="ChEBI" id="CHEBI:58349"/>
        <dbReference type="EC" id="1.7.1.3"/>
    </reaction>
</comment>
<dbReference type="VEuPathDB" id="FungiDB:ASPNIDRAFT2_1164591"/>
<evidence type="ECO:0000256" key="14">
    <source>
        <dbReference type="ARBA" id="ARBA00023063"/>
    </source>
</evidence>
<dbReference type="VEuPathDB" id="FungiDB:M747DRAFT_374362"/>
<keyword evidence="9" id="KW-0500">Molybdenum</keyword>
<comment type="cofactor">
    <cofactor evidence="1">
        <name>Mo-molybdopterin</name>
        <dbReference type="ChEBI" id="CHEBI:71302"/>
    </cofactor>
</comment>
<evidence type="ECO:0000256" key="11">
    <source>
        <dbReference type="ARBA" id="ARBA00022723"/>
    </source>
</evidence>
<dbReference type="AlphaFoldDB" id="A0A505I5K4"/>
<keyword evidence="10" id="KW-0285">Flavoprotein</keyword>
<evidence type="ECO:0000256" key="4">
    <source>
        <dbReference type="ARBA" id="ARBA00003838"/>
    </source>
</evidence>
<evidence type="ECO:0000256" key="16">
    <source>
        <dbReference type="SAM" id="MobiDB-lite"/>
    </source>
</evidence>
<evidence type="ECO:0000256" key="6">
    <source>
        <dbReference type="ARBA" id="ARBA00011738"/>
    </source>
</evidence>
<evidence type="ECO:0000256" key="3">
    <source>
        <dbReference type="ARBA" id="ARBA00001974"/>
    </source>
</evidence>
<dbReference type="Gene3D" id="3.40.50.80">
    <property type="entry name" value="Nucleotide-binding domain of ferredoxin-NADP reductase (FNR) module"/>
    <property type="match status" value="1"/>
</dbReference>
<dbReference type="SMART" id="SM01117">
    <property type="entry name" value="Cyt-b5"/>
    <property type="match status" value="1"/>
</dbReference>
<dbReference type="PANTHER" id="PTHR19372:SF7">
    <property type="entry name" value="SULFITE OXIDASE, MITOCHONDRIAL"/>
    <property type="match status" value="1"/>
</dbReference>
<dbReference type="PROSITE" id="PS50255">
    <property type="entry name" value="CYTOCHROME_B5_2"/>
    <property type="match status" value="1"/>
</dbReference>
<feature type="region of interest" description="Disordered" evidence="16">
    <location>
        <begin position="675"/>
        <end position="695"/>
    </location>
</feature>
<keyword evidence="12" id="KW-0274">FAD</keyword>
<dbReference type="InterPro" id="IPR000572">
    <property type="entry name" value="OxRdtase_Mopterin-bd_dom"/>
</dbReference>
<comment type="cofactor">
    <cofactor evidence="2">
        <name>heme</name>
        <dbReference type="ChEBI" id="CHEBI:30413"/>
    </cofactor>
</comment>
<dbReference type="SUPFAM" id="SSF56524">
    <property type="entry name" value="Oxidoreductase molybdopterin-binding domain"/>
    <property type="match status" value="1"/>
</dbReference>
<accession>A0A505I5K4</accession>
<comment type="caution">
    <text evidence="19">The sequence shown here is derived from an EMBL/GenBank/DDBJ whole genome shotgun (WGS) entry which is preliminary data.</text>
</comment>
<sequence length="956" mass="108576">MPPENQQGASALSILHEPDWTQTHSHRVGTRGRDARFMGITHSGDETTQKDLEEVAEETLNELREKVKKGELVTVRDIMEKQIDHEQKDDGQEENKKPKRSTEEEALLQCLQYEQKYMCLMRKNDGKGSSPLADEDLPQQIDEADQFSPDSWIPRSDKLIRLTGKHPLNAEVELTTLFEAGFITPSAIHYVRNHGAVPHLLWENHKVEITAGKTLILGMEELKNSFPSINIPIFIACDGNRRKELNMIRKTKGFNYTAAASGCAYWKGVLLRDVLLKADIQGLMEKASHKRFWVNFEGADTLSKGKYATCMPLEYVIEPVNDVILAYQMNDHPIPPDHGYPLRLMVPGWVGARSVKWLTKVWVTDYENDNYYYIYDNRQLPSFVTDAESETAQIMYHHPSTLCNAQMLNSVIVRPAQGEQINLVDVKKGKIYRVEGFAYSGNGNEISRVEISLNGGNDWLYCVRKFPESPIRHGQKFWTWLHWHIDLDISKLIRAESIIVRATDEHRSTQPLEPIWNIEGQATTLVPLFRMMNNCWYKVHPEVCENPDDEEAYLLFRHPVEPANGTNGWMKPSTQETIEEVKRKASVPGKQFTRQEIEKHYTEDDCWIVVDGNVYDATSVLSWHPGGKGPIMAHAGAVHMDTTNEFTSIHDNYAQGKLKECILGKVTERAMNHMKREAEQKEKENAQGGEKNPQIALDKHKWTQAKLVKKKRLSDDTQQYTFSLPPPAKKLGLETGQHVQVGFHFEDRLVVRPYTPVRPILEEEDDGTFDLVVKTYFPDQDQPGGTMGNILDCLREGEEIEVKGPSGAIRYLGHGTFAVDDKEYSFENVSLIVGGSGVTPGYQIIARILGDKQDKTKIKVIDANKSEGDILMKDKFEEFSKNSEGKFEIVHVLSHPSDDWKGLSGHVNEDIIKKHAFKPSDKNVALLCGPPTMIQKAALPALKDWGYDEDCNLFGF</sequence>
<comment type="cofactor">
    <cofactor evidence="3">
        <name>FAD</name>
        <dbReference type="ChEBI" id="CHEBI:57692"/>
    </cofactor>
</comment>
<feature type="compositionally biased region" description="Polar residues" evidence="16">
    <location>
        <begin position="1"/>
        <end position="10"/>
    </location>
</feature>
<feature type="compositionally biased region" description="Basic and acidic residues" evidence="16">
    <location>
        <begin position="675"/>
        <end position="685"/>
    </location>
</feature>
<dbReference type="InterPro" id="IPR017927">
    <property type="entry name" value="FAD-bd_FR_type"/>
</dbReference>
<dbReference type="InterPro" id="IPR014756">
    <property type="entry name" value="Ig_E-set"/>
</dbReference>
<evidence type="ECO:0000256" key="12">
    <source>
        <dbReference type="ARBA" id="ARBA00022827"/>
    </source>
</evidence>
<evidence type="ECO:0000256" key="1">
    <source>
        <dbReference type="ARBA" id="ARBA00001924"/>
    </source>
</evidence>
<dbReference type="Proteomes" id="UP000197666">
    <property type="component" value="Unassembled WGS sequence"/>
</dbReference>
<dbReference type="SUPFAM" id="SSF63380">
    <property type="entry name" value="Riboflavin synthase domain-like"/>
    <property type="match status" value="1"/>
</dbReference>
<dbReference type="PRINTS" id="PR00406">
    <property type="entry name" value="CYTB5RDTASE"/>
</dbReference>
<dbReference type="InterPro" id="IPR039261">
    <property type="entry name" value="FNR_nucleotide-bd"/>
</dbReference>
<dbReference type="VEuPathDB" id="FungiDB:ATCC64974_49530"/>
<gene>
    <name evidence="19" type="ORF">CAN33_0018035</name>
</gene>
<dbReference type="Gene3D" id="2.40.30.10">
    <property type="entry name" value="Translation factors"/>
    <property type="match status" value="1"/>
</dbReference>
<evidence type="ECO:0000256" key="9">
    <source>
        <dbReference type="ARBA" id="ARBA00022505"/>
    </source>
</evidence>
<dbReference type="GO" id="GO:0030151">
    <property type="term" value="F:molybdenum ion binding"/>
    <property type="evidence" value="ECO:0007669"/>
    <property type="project" value="InterPro"/>
</dbReference>
<dbReference type="InterPro" id="IPR017938">
    <property type="entry name" value="Riboflavin_synthase-like_b-brl"/>
</dbReference>
<dbReference type="InterPro" id="IPR036400">
    <property type="entry name" value="Cyt_B5-like_heme/steroid_sf"/>
</dbReference>
<dbReference type="GO" id="GO:0042128">
    <property type="term" value="P:nitrate assimilation"/>
    <property type="evidence" value="ECO:0007669"/>
    <property type="project" value="UniProtKB-KW"/>
</dbReference>
<feature type="region of interest" description="Disordered" evidence="16">
    <location>
        <begin position="1"/>
        <end position="34"/>
    </location>
</feature>
<dbReference type="SUPFAM" id="SSF52343">
    <property type="entry name" value="Ferredoxin reductase-like, C-terminal NADP-linked domain"/>
    <property type="match status" value="1"/>
</dbReference>
<keyword evidence="19" id="KW-0808">Transferase</keyword>
<evidence type="ECO:0000259" key="18">
    <source>
        <dbReference type="PROSITE" id="PS51384"/>
    </source>
</evidence>
<dbReference type="PANTHER" id="PTHR19372">
    <property type="entry name" value="SULFITE REDUCTASE"/>
    <property type="match status" value="1"/>
</dbReference>
<dbReference type="InterPro" id="IPR008335">
    <property type="entry name" value="Mopterin_OxRdtase_euk"/>
</dbReference>
<evidence type="ECO:0000313" key="20">
    <source>
        <dbReference type="Proteomes" id="UP000197666"/>
    </source>
</evidence>
<dbReference type="SUPFAM" id="SSF55856">
    <property type="entry name" value="Cytochrome b5-like heme/steroid binding domain"/>
    <property type="match status" value="1"/>
</dbReference>
<feature type="domain" description="FAD-binding FR-type" evidence="18">
    <location>
        <begin position="700"/>
        <end position="812"/>
    </location>
</feature>
<keyword evidence="13" id="KW-0560">Oxidoreductase</keyword>
<dbReference type="Pfam" id="PF00175">
    <property type="entry name" value="NAD_binding_1"/>
    <property type="match status" value="1"/>
</dbReference>
<dbReference type="InterPro" id="IPR008333">
    <property type="entry name" value="Cbr1-like_FAD-bd_dom"/>
</dbReference>
<dbReference type="GO" id="GO:0020037">
    <property type="term" value="F:heme binding"/>
    <property type="evidence" value="ECO:0007669"/>
    <property type="project" value="TreeGrafter"/>
</dbReference>
<dbReference type="Gene3D" id="3.90.420.10">
    <property type="entry name" value="Oxidoreductase, molybdopterin-binding domain"/>
    <property type="match status" value="1"/>
</dbReference>
<dbReference type="VEuPathDB" id="FungiDB:An07g08910"/>
<dbReference type="GO" id="GO:0050464">
    <property type="term" value="F:nitrate reductase (NADPH) activity"/>
    <property type="evidence" value="ECO:0007669"/>
    <property type="project" value="UniProtKB-EC"/>
</dbReference>
<dbReference type="Pfam" id="PF00174">
    <property type="entry name" value="Oxidored_molyb"/>
    <property type="match status" value="1"/>
</dbReference>
<dbReference type="VEuPathDB" id="FungiDB:An07g08920"/>
<evidence type="ECO:0000256" key="7">
    <source>
        <dbReference type="ARBA" id="ARBA00012673"/>
    </source>
</evidence>
<dbReference type="GO" id="GO:0008482">
    <property type="term" value="F:sulfite oxidase activity"/>
    <property type="evidence" value="ECO:0007669"/>
    <property type="project" value="TreeGrafter"/>
</dbReference>
<evidence type="ECO:0000256" key="8">
    <source>
        <dbReference type="ARBA" id="ARBA00015499"/>
    </source>
</evidence>
<dbReference type="InterPro" id="IPR036374">
    <property type="entry name" value="OxRdtase_Mopterin-bd_sf"/>
</dbReference>
<dbReference type="SUPFAM" id="SSF81296">
    <property type="entry name" value="E set domains"/>
    <property type="match status" value="1"/>
</dbReference>
<keyword evidence="11" id="KW-0479">Metal-binding</keyword>
<evidence type="ECO:0000256" key="5">
    <source>
        <dbReference type="ARBA" id="ARBA00006253"/>
    </source>
</evidence>
<evidence type="ECO:0000256" key="10">
    <source>
        <dbReference type="ARBA" id="ARBA00022630"/>
    </source>
</evidence>
<dbReference type="Pfam" id="PF03404">
    <property type="entry name" value="Mo-co_dimer"/>
    <property type="match status" value="1"/>
</dbReference>
<dbReference type="EMBL" id="NKJJ02000007">
    <property type="protein sequence ID" value="TPR08277.1"/>
    <property type="molecule type" value="Genomic_DNA"/>
</dbReference>
<dbReference type="InterPro" id="IPR005066">
    <property type="entry name" value="MoCF_OxRdtse_dimer"/>
</dbReference>
<feature type="compositionally biased region" description="Basic and acidic residues" evidence="16">
    <location>
        <begin position="80"/>
        <end position="103"/>
    </location>
</feature>
<evidence type="ECO:0000256" key="2">
    <source>
        <dbReference type="ARBA" id="ARBA00001971"/>
    </source>
</evidence>
<name>A0A505I5K4_ASPNG</name>
<dbReference type="GO" id="GO:0006790">
    <property type="term" value="P:sulfur compound metabolic process"/>
    <property type="evidence" value="ECO:0007669"/>
    <property type="project" value="TreeGrafter"/>
</dbReference>
<comment type="similarity">
    <text evidence="5">Belongs to the nitrate reductase family.</text>
</comment>
<comment type="subunit">
    <text evidence="6">Homodimer.</text>
</comment>
<dbReference type="GO" id="GO:0043546">
    <property type="term" value="F:molybdopterin cofactor binding"/>
    <property type="evidence" value="ECO:0007669"/>
    <property type="project" value="TreeGrafter"/>
</dbReference>
<dbReference type="InterPro" id="IPR001199">
    <property type="entry name" value="Cyt_B5-like_heme/steroid-bd"/>
</dbReference>
<evidence type="ECO:0000256" key="15">
    <source>
        <dbReference type="ARBA" id="ARBA00049155"/>
    </source>
</evidence>
<reference evidence="20" key="1">
    <citation type="submission" date="2018-10" db="EMBL/GenBank/DDBJ databases">
        <title>FDA dAtabase for Regulatory Grade micrObial Sequences (FDA-ARGOS): Supporting development and validation of Infectious Disease Dx tests.</title>
        <authorList>
            <person name="Kerrigan L."/>
            <person name="Tallon L."/>
            <person name="Sadzewicz L."/>
            <person name="Sengamalay N."/>
            <person name="Ott S."/>
            <person name="Godinez A."/>
            <person name="Nagaraj S."/>
            <person name="Vavikolanu K."/>
            <person name="Nadendla S."/>
            <person name="George J."/>
            <person name="Sichtig H."/>
        </authorList>
    </citation>
    <scope>NUCLEOTIDE SEQUENCE [LARGE SCALE GENOMIC DNA]</scope>
    <source>
        <strain evidence="20">FDAARGOS_311</strain>
    </source>
</reference>
<evidence type="ECO:0000313" key="19">
    <source>
        <dbReference type="EMBL" id="TPR08277.1"/>
    </source>
</evidence>
<feature type="region of interest" description="Disordered" evidence="16">
    <location>
        <begin position="80"/>
        <end position="104"/>
    </location>
</feature>
<comment type="function">
    <text evidence="4">Nitrate reductase is a key enzyme involved in the first step of nitrate assimilation in plants, fungi and bacteria.</text>
</comment>
<evidence type="ECO:0000259" key="17">
    <source>
        <dbReference type="PROSITE" id="PS50255"/>
    </source>
</evidence>
<protein>
    <recommendedName>
        <fullName evidence="8">Nitrate reductase [NADPH]</fullName>
        <ecNumber evidence="7">1.7.1.3</ecNumber>
    </recommendedName>
</protein>
<dbReference type="CDD" id="cd06183">
    <property type="entry name" value="cyt_b5_reduct_like"/>
    <property type="match status" value="1"/>
</dbReference>
<dbReference type="PRINTS" id="PR00407">
    <property type="entry name" value="EUMOPTERIN"/>
</dbReference>
<dbReference type="InterPro" id="IPR001433">
    <property type="entry name" value="OxRdtase_FAD/NAD-bd"/>
</dbReference>